<feature type="chain" id="PRO_5043641043" evidence="1">
    <location>
        <begin position="20"/>
        <end position="258"/>
    </location>
</feature>
<name>A0AAV4XE13_CAEEX</name>
<accession>A0AAV4XE13</accession>
<dbReference type="AlphaFoldDB" id="A0AAV4XE13"/>
<dbReference type="EMBL" id="BPLR01017663">
    <property type="protein sequence ID" value="GIY93471.1"/>
    <property type="molecule type" value="Genomic_DNA"/>
</dbReference>
<comment type="caution">
    <text evidence="2">The sequence shown here is derived from an EMBL/GenBank/DDBJ whole genome shotgun (WGS) entry which is preliminary data.</text>
</comment>
<dbReference type="PROSITE" id="PS51257">
    <property type="entry name" value="PROKAR_LIPOPROTEIN"/>
    <property type="match status" value="1"/>
</dbReference>
<reference evidence="2 3" key="1">
    <citation type="submission" date="2021-06" db="EMBL/GenBank/DDBJ databases">
        <title>Caerostris extrusa draft genome.</title>
        <authorList>
            <person name="Kono N."/>
            <person name="Arakawa K."/>
        </authorList>
    </citation>
    <scope>NUCLEOTIDE SEQUENCE [LARGE SCALE GENOMIC DNA]</scope>
</reference>
<keyword evidence="1" id="KW-0732">Signal</keyword>
<evidence type="ECO:0000313" key="3">
    <source>
        <dbReference type="Proteomes" id="UP001054945"/>
    </source>
</evidence>
<gene>
    <name evidence="2" type="primary">AVEN_80451_1</name>
    <name evidence="2" type="ORF">CEXT_110151</name>
</gene>
<dbReference type="Proteomes" id="UP001054945">
    <property type="component" value="Unassembled WGS sequence"/>
</dbReference>
<sequence length="258" mass="29001">MRAMLVAFSVVTFVALGCATPLKRDKRFAAAFAGFPFGPFVSSGSFYPIPIPSFYGSRSQPVQPMFPPMFPFNFGPFPMPSFPDMRSWYEGTFGRHHLNPLYLPTLCCIKRHIDVASIILNISITQGFDNLFSDCKENVCKESKTYNDQMPDEFDTFLNDDDIPNMSSNFNHEQESCRGNDKKYVCIKRNYDSSGKAEIVATKYECCHGFVRNPNGVGCIESKRGERPMSSNEQYSFVPVRSASQSSSSSFSAKVSFQ</sequence>
<protein>
    <submittedName>
        <fullName evidence="2">Uncharacterized protein</fullName>
    </submittedName>
</protein>
<keyword evidence="3" id="KW-1185">Reference proteome</keyword>
<feature type="signal peptide" evidence="1">
    <location>
        <begin position="1"/>
        <end position="19"/>
    </location>
</feature>
<organism evidence="2 3">
    <name type="scientific">Caerostris extrusa</name>
    <name type="common">Bark spider</name>
    <name type="synonym">Caerostris bankana</name>
    <dbReference type="NCBI Taxonomy" id="172846"/>
    <lineage>
        <taxon>Eukaryota</taxon>
        <taxon>Metazoa</taxon>
        <taxon>Ecdysozoa</taxon>
        <taxon>Arthropoda</taxon>
        <taxon>Chelicerata</taxon>
        <taxon>Arachnida</taxon>
        <taxon>Araneae</taxon>
        <taxon>Araneomorphae</taxon>
        <taxon>Entelegynae</taxon>
        <taxon>Araneoidea</taxon>
        <taxon>Araneidae</taxon>
        <taxon>Caerostris</taxon>
    </lineage>
</organism>
<evidence type="ECO:0000313" key="2">
    <source>
        <dbReference type="EMBL" id="GIY93471.1"/>
    </source>
</evidence>
<proteinExistence type="predicted"/>
<evidence type="ECO:0000256" key="1">
    <source>
        <dbReference type="SAM" id="SignalP"/>
    </source>
</evidence>